<feature type="domain" description="Protein kinase" evidence="7">
    <location>
        <begin position="15"/>
        <end position="265"/>
    </location>
</feature>
<evidence type="ECO:0000256" key="5">
    <source>
        <dbReference type="PROSITE-ProRule" id="PRU10141"/>
    </source>
</evidence>
<dbReference type="PROSITE" id="PS50011">
    <property type="entry name" value="PROTEIN_KINASE_DOM"/>
    <property type="match status" value="1"/>
</dbReference>
<dbReference type="Proteomes" id="UP000598297">
    <property type="component" value="Unassembled WGS sequence"/>
</dbReference>
<accession>A0A964UX78</accession>
<evidence type="ECO:0000256" key="3">
    <source>
        <dbReference type="ARBA" id="ARBA00022777"/>
    </source>
</evidence>
<feature type="non-terminal residue" evidence="8">
    <location>
        <position position="321"/>
    </location>
</feature>
<organism evidence="8 9">
    <name type="scientific">Streptomyces boluensis</name>
    <dbReference type="NCBI Taxonomy" id="1775135"/>
    <lineage>
        <taxon>Bacteria</taxon>
        <taxon>Bacillati</taxon>
        <taxon>Actinomycetota</taxon>
        <taxon>Actinomycetes</taxon>
        <taxon>Kitasatosporales</taxon>
        <taxon>Streptomycetaceae</taxon>
        <taxon>Streptomyces</taxon>
    </lineage>
</organism>
<sequence>MEQLAPDEPRDIAGYRLQARLGQGGMGVVYLSHTRGGQPVALKVVRREYAQDPLFKERFSQEVAAARRVQGPYTAAVLDSRTESGELWLATAYVPGPPLSEAVSRYGALPLRTVLQLAGGMAEALQTIHGAGIVHRDLKPSNVLLAADGPRVIDFGIARAADTAALTGTNVALGTPAYMSPEQATGGDITPALDVFALGLVLHYAVSGTHAYGEGPSQAILHRIVANEPDLSGCPQELRGLIESCLSKDPAARPSPAEIVEHCYAVAGAAGLDRSEGWWLPPNVAQAVEQQEHTMRIASSAPPAAPVAHMPTQPPHAPNAA</sequence>
<dbReference type="InterPro" id="IPR011009">
    <property type="entry name" value="Kinase-like_dom_sf"/>
</dbReference>
<keyword evidence="2 5" id="KW-0547">Nucleotide-binding</keyword>
<feature type="region of interest" description="Disordered" evidence="6">
    <location>
        <begin position="302"/>
        <end position="321"/>
    </location>
</feature>
<dbReference type="Gene3D" id="3.30.200.20">
    <property type="entry name" value="Phosphorylase Kinase, domain 1"/>
    <property type="match status" value="1"/>
</dbReference>
<evidence type="ECO:0000256" key="2">
    <source>
        <dbReference type="ARBA" id="ARBA00022741"/>
    </source>
</evidence>
<evidence type="ECO:0000256" key="4">
    <source>
        <dbReference type="ARBA" id="ARBA00022840"/>
    </source>
</evidence>
<dbReference type="SMART" id="SM00220">
    <property type="entry name" value="S_TKc"/>
    <property type="match status" value="1"/>
</dbReference>
<name>A0A964UX78_9ACTN</name>
<evidence type="ECO:0000259" key="7">
    <source>
        <dbReference type="PROSITE" id="PS50011"/>
    </source>
</evidence>
<dbReference type="OrthoDB" id="9762169at2"/>
<dbReference type="GO" id="GO:0005524">
    <property type="term" value="F:ATP binding"/>
    <property type="evidence" value="ECO:0007669"/>
    <property type="project" value="UniProtKB-UniRule"/>
</dbReference>
<dbReference type="InterPro" id="IPR017441">
    <property type="entry name" value="Protein_kinase_ATP_BS"/>
</dbReference>
<evidence type="ECO:0000256" key="1">
    <source>
        <dbReference type="ARBA" id="ARBA00022679"/>
    </source>
</evidence>
<dbReference type="RefSeq" id="WP_161704623.1">
    <property type="nucleotide sequence ID" value="NZ_JAAAHS010000436.1"/>
</dbReference>
<keyword evidence="3 8" id="KW-0418">Kinase</keyword>
<comment type="caution">
    <text evidence="8">The sequence shown here is derived from an EMBL/GenBank/DDBJ whole genome shotgun (WGS) entry which is preliminary data.</text>
</comment>
<dbReference type="Gene3D" id="1.10.510.10">
    <property type="entry name" value="Transferase(Phosphotransferase) domain 1"/>
    <property type="match status" value="1"/>
</dbReference>
<dbReference type="InterPro" id="IPR008271">
    <property type="entry name" value="Ser/Thr_kinase_AS"/>
</dbReference>
<protein>
    <submittedName>
        <fullName evidence="8">Protein kinase</fullName>
    </submittedName>
</protein>
<keyword evidence="4 5" id="KW-0067">ATP-binding</keyword>
<dbReference type="PROSITE" id="PS00107">
    <property type="entry name" value="PROTEIN_KINASE_ATP"/>
    <property type="match status" value="1"/>
</dbReference>
<dbReference type="Pfam" id="PF00069">
    <property type="entry name" value="Pkinase"/>
    <property type="match status" value="1"/>
</dbReference>
<dbReference type="PANTHER" id="PTHR43289">
    <property type="entry name" value="MITOGEN-ACTIVATED PROTEIN KINASE KINASE KINASE 20-RELATED"/>
    <property type="match status" value="1"/>
</dbReference>
<dbReference type="GO" id="GO:0004674">
    <property type="term" value="F:protein serine/threonine kinase activity"/>
    <property type="evidence" value="ECO:0007669"/>
    <property type="project" value="TreeGrafter"/>
</dbReference>
<evidence type="ECO:0000313" key="8">
    <source>
        <dbReference type="EMBL" id="NBE56176.1"/>
    </source>
</evidence>
<keyword evidence="9" id="KW-1185">Reference proteome</keyword>
<evidence type="ECO:0000256" key="6">
    <source>
        <dbReference type="SAM" id="MobiDB-lite"/>
    </source>
</evidence>
<dbReference type="EMBL" id="JAAAHS010000436">
    <property type="protein sequence ID" value="NBE56176.1"/>
    <property type="molecule type" value="Genomic_DNA"/>
</dbReference>
<dbReference type="AlphaFoldDB" id="A0A964UX78"/>
<evidence type="ECO:0000313" key="9">
    <source>
        <dbReference type="Proteomes" id="UP000598297"/>
    </source>
</evidence>
<reference evidence="8" key="1">
    <citation type="submission" date="2020-01" db="EMBL/GenBank/DDBJ databases">
        <title>Whole-genome analyses of novel actinobacteria.</title>
        <authorList>
            <person name="Sahin N."/>
        </authorList>
    </citation>
    <scope>NUCLEOTIDE SEQUENCE</scope>
    <source>
        <strain evidence="8">YC537</strain>
    </source>
</reference>
<gene>
    <name evidence="8" type="ORF">GUY60_33040</name>
</gene>
<dbReference type="CDD" id="cd14014">
    <property type="entry name" value="STKc_PknB_like"/>
    <property type="match status" value="1"/>
</dbReference>
<keyword evidence="1" id="KW-0808">Transferase</keyword>
<dbReference type="SUPFAM" id="SSF56112">
    <property type="entry name" value="Protein kinase-like (PK-like)"/>
    <property type="match status" value="1"/>
</dbReference>
<feature type="binding site" evidence="5">
    <location>
        <position position="43"/>
    </location>
    <ligand>
        <name>ATP</name>
        <dbReference type="ChEBI" id="CHEBI:30616"/>
    </ligand>
</feature>
<dbReference type="InterPro" id="IPR000719">
    <property type="entry name" value="Prot_kinase_dom"/>
</dbReference>
<proteinExistence type="predicted"/>
<dbReference type="PROSITE" id="PS00108">
    <property type="entry name" value="PROTEIN_KINASE_ST"/>
    <property type="match status" value="1"/>
</dbReference>
<feature type="compositionally biased region" description="Pro residues" evidence="6">
    <location>
        <begin position="312"/>
        <end position="321"/>
    </location>
</feature>
<dbReference type="PANTHER" id="PTHR43289:SF34">
    <property type="entry name" value="SERINE_THREONINE-PROTEIN KINASE YBDM-RELATED"/>
    <property type="match status" value="1"/>
</dbReference>